<dbReference type="InterPro" id="IPR050231">
    <property type="entry name" value="Iron_ascorbate_oxido_reductase"/>
</dbReference>
<dbReference type="SUPFAM" id="SSF51197">
    <property type="entry name" value="Clavaminate synthase-like"/>
    <property type="match status" value="1"/>
</dbReference>
<sequence length="281" mass="30054">MVPDKEAAAGAPFGYASKRIGSAGDLGWIEYLLLCLAPAPAAAAPAVSTLPCAATSPTPPCPLRCVLLREPIGGNIIWFVCSRCRELLREYSAAVRRVACDVLELMAEGLGVGPADALARLVAREDSDSILRVNHYPPRPDQLGGGPNLTGFGEHTDPQIISVLRSNGAAGLEISLRDGAWASVPHDGDGDSFFVNVGDTLQVLTNGRFRSVKHRVVVNSEKSRVSMVFFGGPPPGERLAPLPALLGDGGRSRYREFTWKEYKGSGCKGRLADDRLCRFEN</sequence>
<dbReference type="Gene3D" id="2.60.120.330">
    <property type="entry name" value="B-lactam Antibiotic, Isopenicillin N Synthase, Chain"/>
    <property type="match status" value="1"/>
</dbReference>
<dbReference type="STRING" id="4537.A0A0E0JFF7"/>
<evidence type="ECO:0000313" key="4">
    <source>
        <dbReference type="Proteomes" id="UP000026962"/>
    </source>
</evidence>
<reference evidence="3" key="2">
    <citation type="submission" date="2018-05" db="EMBL/GenBank/DDBJ databases">
        <title>OpunRS2 (Oryza punctata Reference Sequence Version 2).</title>
        <authorList>
            <person name="Zhang J."/>
            <person name="Kudrna D."/>
            <person name="Lee S."/>
            <person name="Talag J."/>
            <person name="Welchert J."/>
            <person name="Wing R.A."/>
        </authorList>
    </citation>
    <scope>NUCLEOTIDE SEQUENCE [LARGE SCALE GENOMIC DNA]</scope>
</reference>
<dbReference type="GO" id="GO:0016491">
    <property type="term" value="F:oxidoreductase activity"/>
    <property type="evidence" value="ECO:0007669"/>
    <property type="project" value="UniProtKB-KW"/>
</dbReference>
<evidence type="ECO:0000256" key="1">
    <source>
        <dbReference type="RuleBase" id="RU003682"/>
    </source>
</evidence>
<proteinExistence type="inferred from homology"/>
<keyword evidence="1" id="KW-0479">Metal-binding</keyword>
<feature type="domain" description="Fe2OG dioxygenase" evidence="2">
    <location>
        <begin position="126"/>
        <end position="233"/>
    </location>
</feature>
<evidence type="ECO:0000259" key="2">
    <source>
        <dbReference type="PROSITE" id="PS51471"/>
    </source>
</evidence>
<dbReference type="GO" id="GO:0046872">
    <property type="term" value="F:metal ion binding"/>
    <property type="evidence" value="ECO:0007669"/>
    <property type="project" value="UniProtKB-KW"/>
</dbReference>
<dbReference type="EnsemblPlants" id="OPUNC01G06710.1">
    <property type="protein sequence ID" value="OPUNC01G06710.1"/>
    <property type="gene ID" value="OPUNC01G06710"/>
</dbReference>
<protein>
    <recommendedName>
        <fullName evidence="2">Fe2OG dioxygenase domain-containing protein</fullName>
    </recommendedName>
</protein>
<dbReference type="InterPro" id="IPR044861">
    <property type="entry name" value="IPNS-like_FE2OG_OXY"/>
</dbReference>
<reference evidence="3" key="1">
    <citation type="submission" date="2015-04" db="UniProtKB">
        <authorList>
            <consortium name="EnsemblPlants"/>
        </authorList>
    </citation>
    <scope>IDENTIFICATION</scope>
</reference>
<dbReference type="Gramene" id="OPUNC01G06710.1">
    <property type="protein sequence ID" value="OPUNC01G06710.1"/>
    <property type="gene ID" value="OPUNC01G06710"/>
</dbReference>
<dbReference type="PANTHER" id="PTHR47990">
    <property type="entry name" value="2-OXOGLUTARATE (2OG) AND FE(II)-DEPENDENT OXYGENASE SUPERFAMILY PROTEIN-RELATED"/>
    <property type="match status" value="1"/>
</dbReference>
<accession>A0A0E0JFF7</accession>
<dbReference type="Pfam" id="PF03171">
    <property type="entry name" value="2OG-FeII_Oxy"/>
    <property type="match status" value="1"/>
</dbReference>
<comment type="similarity">
    <text evidence="1">Belongs to the iron/ascorbate-dependent oxidoreductase family.</text>
</comment>
<dbReference type="HOGENOM" id="CLU_010119_8_1_1"/>
<name>A0A0E0JFF7_ORYPU</name>
<keyword evidence="1" id="KW-0408">Iron</keyword>
<dbReference type="Proteomes" id="UP000026962">
    <property type="component" value="Chromosome 1"/>
</dbReference>
<keyword evidence="4" id="KW-1185">Reference proteome</keyword>
<dbReference type="OMA" id="MELTCKQ"/>
<evidence type="ECO:0000313" key="3">
    <source>
        <dbReference type="EnsemblPlants" id="OPUNC01G06710.1"/>
    </source>
</evidence>
<dbReference type="eggNOG" id="KOG0143">
    <property type="taxonomic scope" value="Eukaryota"/>
</dbReference>
<dbReference type="PROSITE" id="PS51471">
    <property type="entry name" value="FE2OG_OXY"/>
    <property type="match status" value="1"/>
</dbReference>
<dbReference type="AlphaFoldDB" id="A0A0E0JFF7"/>
<keyword evidence="1" id="KW-0560">Oxidoreductase</keyword>
<dbReference type="InterPro" id="IPR005123">
    <property type="entry name" value="Oxoglu/Fe-dep_dioxygenase_dom"/>
</dbReference>
<organism evidence="3">
    <name type="scientific">Oryza punctata</name>
    <name type="common">Red rice</name>
    <dbReference type="NCBI Taxonomy" id="4537"/>
    <lineage>
        <taxon>Eukaryota</taxon>
        <taxon>Viridiplantae</taxon>
        <taxon>Streptophyta</taxon>
        <taxon>Embryophyta</taxon>
        <taxon>Tracheophyta</taxon>
        <taxon>Spermatophyta</taxon>
        <taxon>Magnoliopsida</taxon>
        <taxon>Liliopsida</taxon>
        <taxon>Poales</taxon>
        <taxon>Poaceae</taxon>
        <taxon>BOP clade</taxon>
        <taxon>Oryzoideae</taxon>
        <taxon>Oryzeae</taxon>
        <taxon>Oryzinae</taxon>
        <taxon>Oryza</taxon>
    </lineage>
</organism>
<dbReference type="InterPro" id="IPR027443">
    <property type="entry name" value="IPNS-like_sf"/>
</dbReference>